<sequence length="363" mass="38307">MTRVWDVPVHDATRVRDARVAVEEAAELVGLGERRSASAALVATELATNLLKHGGGGRMLIELAPHPAADRDRGAEAPEAAVQILAIDHGDGIPSLADAMQDGFSSTDSLGAGLGTCRRTSDVFDIHSARGRGTVVLARIARPVPEYLSVEPPAPILGRIGGVHVPVAGMQESGDAWTCWSSPGRRTLMVVDGLGHGPEAAEAGDAAVRRFHRSPDLPLEALLREIDTALHGTRGAAIAIARIDPWAGRLDYAGIGNIAARLRTGGQWQHLLSKPGIVGAHRTVAAPPARHPWTADGLLVMHSDGLPNRWQYSGDADGELHRHDPALISAVLLRDASSPASTNRDDTTIAIATADGDPWQERS</sequence>
<feature type="domain" description="PPM-type phosphatase" evidence="2">
    <location>
        <begin position="158"/>
        <end position="354"/>
    </location>
</feature>
<dbReference type="RefSeq" id="WP_285761063.1">
    <property type="nucleotide sequence ID" value="NZ_BSQG01000007.1"/>
</dbReference>
<dbReference type="SUPFAM" id="SSF81606">
    <property type="entry name" value="PP2C-like"/>
    <property type="match status" value="1"/>
</dbReference>
<dbReference type="InterPro" id="IPR001932">
    <property type="entry name" value="PPM-type_phosphatase-like_dom"/>
</dbReference>
<dbReference type="EMBL" id="BSQG01000007">
    <property type="protein sequence ID" value="GLU49517.1"/>
    <property type="molecule type" value="Genomic_DNA"/>
</dbReference>
<dbReference type="Gene3D" id="3.30.565.10">
    <property type="entry name" value="Histidine kinase-like ATPase, C-terminal domain"/>
    <property type="match status" value="1"/>
</dbReference>
<protein>
    <recommendedName>
        <fullName evidence="2">PPM-type phosphatase domain-containing protein</fullName>
    </recommendedName>
</protein>
<accession>A0A9W6UKA0</accession>
<proteinExistence type="predicted"/>
<evidence type="ECO:0000313" key="3">
    <source>
        <dbReference type="EMBL" id="GLU49517.1"/>
    </source>
</evidence>
<feature type="region of interest" description="Disordered" evidence="1">
    <location>
        <begin position="338"/>
        <end position="363"/>
    </location>
</feature>
<dbReference type="InterPro" id="IPR003594">
    <property type="entry name" value="HATPase_dom"/>
</dbReference>
<dbReference type="SMART" id="SM00331">
    <property type="entry name" value="PP2C_SIG"/>
    <property type="match status" value="1"/>
</dbReference>
<name>A0A9W6UKA0_9ACTN</name>
<evidence type="ECO:0000256" key="1">
    <source>
        <dbReference type="SAM" id="MobiDB-lite"/>
    </source>
</evidence>
<dbReference type="AlphaFoldDB" id="A0A9W6UKA0"/>
<dbReference type="InterPro" id="IPR036457">
    <property type="entry name" value="PPM-type-like_dom_sf"/>
</dbReference>
<dbReference type="PANTHER" id="PTHR35801:SF1">
    <property type="entry name" value="PHOSPHOSERINE PHOSPHATASE RSBX"/>
    <property type="match status" value="1"/>
</dbReference>
<gene>
    <name evidence="3" type="ORF">Nans01_38680</name>
</gene>
<dbReference type="InterPro" id="IPR039248">
    <property type="entry name" value="Ptase_RsbX"/>
</dbReference>
<dbReference type="CDD" id="cd16934">
    <property type="entry name" value="HATPase_RsbT-like"/>
    <property type="match status" value="1"/>
</dbReference>
<dbReference type="PANTHER" id="PTHR35801">
    <property type="entry name" value="PHOSPHOSERINE PHOSPHATASE RSBX"/>
    <property type="match status" value="1"/>
</dbReference>
<evidence type="ECO:0000313" key="4">
    <source>
        <dbReference type="Proteomes" id="UP001165092"/>
    </source>
</evidence>
<dbReference type="Pfam" id="PF13581">
    <property type="entry name" value="HATPase_c_2"/>
    <property type="match status" value="1"/>
</dbReference>
<keyword evidence="4" id="KW-1185">Reference proteome</keyword>
<dbReference type="SUPFAM" id="SSF55874">
    <property type="entry name" value="ATPase domain of HSP90 chaperone/DNA topoisomerase II/histidine kinase"/>
    <property type="match status" value="1"/>
</dbReference>
<evidence type="ECO:0000259" key="2">
    <source>
        <dbReference type="SMART" id="SM00331"/>
    </source>
</evidence>
<organism evidence="3 4">
    <name type="scientific">Nocardiopsis ansamitocini</name>
    <dbReference type="NCBI Taxonomy" id="1670832"/>
    <lineage>
        <taxon>Bacteria</taxon>
        <taxon>Bacillati</taxon>
        <taxon>Actinomycetota</taxon>
        <taxon>Actinomycetes</taxon>
        <taxon>Streptosporangiales</taxon>
        <taxon>Nocardiopsidaceae</taxon>
        <taxon>Nocardiopsis</taxon>
    </lineage>
</organism>
<dbReference type="Gene3D" id="3.60.40.10">
    <property type="entry name" value="PPM-type phosphatase domain"/>
    <property type="match status" value="1"/>
</dbReference>
<dbReference type="Pfam" id="PF07228">
    <property type="entry name" value="SpoIIE"/>
    <property type="match status" value="1"/>
</dbReference>
<comment type="caution">
    <text evidence="3">The sequence shown here is derived from an EMBL/GenBank/DDBJ whole genome shotgun (WGS) entry which is preliminary data.</text>
</comment>
<dbReference type="Proteomes" id="UP001165092">
    <property type="component" value="Unassembled WGS sequence"/>
</dbReference>
<dbReference type="InterPro" id="IPR036890">
    <property type="entry name" value="HATPase_C_sf"/>
</dbReference>
<reference evidence="3" key="1">
    <citation type="submission" date="2023-02" db="EMBL/GenBank/DDBJ databases">
        <title>Nocardiopsis ansamitocini NBRC 112285.</title>
        <authorList>
            <person name="Ichikawa N."/>
            <person name="Sato H."/>
            <person name="Tonouchi N."/>
        </authorList>
    </citation>
    <scope>NUCLEOTIDE SEQUENCE</scope>
    <source>
        <strain evidence="3">NBRC 112285</strain>
    </source>
</reference>